<evidence type="ECO:0000259" key="2">
    <source>
        <dbReference type="Pfam" id="PF07238"/>
    </source>
</evidence>
<evidence type="ECO:0000256" key="1">
    <source>
        <dbReference type="SAM" id="MobiDB-lite"/>
    </source>
</evidence>
<reference evidence="3 4" key="1">
    <citation type="submission" date="2016-03" db="EMBL/GenBank/DDBJ databases">
        <authorList>
            <person name="Ploux O."/>
        </authorList>
    </citation>
    <scope>NUCLEOTIDE SEQUENCE [LARGE SCALE GENOMIC DNA]</scope>
    <source>
        <strain evidence="3 4">R0</strain>
    </source>
</reference>
<comment type="caution">
    <text evidence="3">The sequence shown here is derived from an EMBL/GenBank/DDBJ whole genome shotgun (WGS) entry which is preliminary data.</text>
</comment>
<dbReference type="RefSeq" id="WP_061835118.1">
    <property type="nucleotide sequence ID" value="NZ_LUKE01000001.1"/>
</dbReference>
<protein>
    <recommendedName>
        <fullName evidence="2">PilZ domain-containing protein</fullName>
    </recommendedName>
</protein>
<feature type="region of interest" description="Disordered" evidence="1">
    <location>
        <begin position="160"/>
        <end position="180"/>
    </location>
</feature>
<evidence type="ECO:0000313" key="3">
    <source>
        <dbReference type="EMBL" id="KYG67527.1"/>
    </source>
</evidence>
<sequence>MKTQGKVWIIYDAESKTQTKPMSVVQAQVTLLSVASKNPHRFFIWTPGWDEWICVHEFLDSDQKYFAIIQPPKPMEAPEKPDTQTITVTQNAPATNHADNVYTQVVVGEEPIKDESVDEYWRQDFNGDQLDLKKIAQKMAKSETTKKKVSGHSVTNAKIATKAKDSKEPATAVKESDRRKDPRHNFKIEVVLVSKVRSFRTYSRNISLSGTMLEDEIPKDFLNKPFDLIITNPFEPDPTKARLLFRAKIVGDLIDARRLMFIEQDVAMTLRLDALLKAYVAYQAQLRKSAG</sequence>
<feature type="domain" description="PilZ" evidence="2">
    <location>
        <begin position="177"/>
        <end position="255"/>
    </location>
</feature>
<gene>
    <name evidence="3" type="ORF">AZI86_08460</name>
</gene>
<dbReference type="Proteomes" id="UP000075320">
    <property type="component" value="Unassembled WGS sequence"/>
</dbReference>
<keyword evidence="4" id="KW-1185">Reference proteome</keyword>
<feature type="compositionally biased region" description="Basic and acidic residues" evidence="1">
    <location>
        <begin position="162"/>
        <end position="180"/>
    </location>
</feature>
<dbReference type="AlphaFoldDB" id="A0A150WT21"/>
<dbReference type="EMBL" id="LUKE01000001">
    <property type="protein sequence ID" value="KYG67527.1"/>
    <property type="molecule type" value="Genomic_DNA"/>
</dbReference>
<organism evidence="3 4">
    <name type="scientific">Bdellovibrio bacteriovorus</name>
    <dbReference type="NCBI Taxonomy" id="959"/>
    <lineage>
        <taxon>Bacteria</taxon>
        <taxon>Pseudomonadati</taxon>
        <taxon>Bdellovibrionota</taxon>
        <taxon>Bdellovibrionia</taxon>
        <taxon>Bdellovibrionales</taxon>
        <taxon>Pseudobdellovibrionaceae</taxon>
        <taxon>Bdellovibrio</taxon>
    </lineage>
</organism>
<evidence type="ECO:0000313" key="4">
    <source>
        <dbReference type="Proteomes" id="UP000075320"/>
    </source>
</evidence>
<proteinExistence type="predicted"/>
<dbReference type="InterPro" id="IPR009875">
    <property type="entry name" value="PilZ_domain"/>
</dbReference>
<dbReference type="GO" id="GO:0035438">
    <property type="term" value="F:cyclic-di-GMP binding"/>
    <property type="evidence" value="ECO:0007669"/>
    <property type="project" value="InterPro"/>
</dbReference>
<name>A0A150WT21_BDEBC</name>
<dbReference type="Pfam" id="PF07238">
    <property type="entry name" value="PilZ"/>
    <property type="match status" value="1"/>
</dbReference>
<accession>A0A150WT21</accession>